<keyword evidence="2" id="KW-0238">DNA-binding</keyword>
<sequence>MSLEALVSNVFPSFKYHSSSSSPSPSPPPPPQQQQQQQQCCTTTTTTTTTNTTTNNNNKNVHVSCDEATITTTTTTTSSLKSINSSTAIITTREYGHGRTNTSTTHDQGEANSSGANRGRKRGRRSSRTTCKSKEKAETQRMTHIAIERNRRKQMNEYLAVLRSLMPDSYIQRGDQASIVGGAIEFVKELEQLLQSLEAQKRLILHHHHHQQQQEEGSQNTSTIDNNNFSLRPFSQFFTSPQYSWCQLPGGDGEFPSEKQSTIAEIEVTLSESHANLRILSRRRPKQLFKLVSAFHSLHLTILHLNVTTLDPLVLYSFSAKVEEGCNLTSVDDIAGAVHHMLQVIEEEDTHSL</sequence>
<keyword evidence="3" id="KW-0804">Transcription</keyword>
<protein>
    <recommendedName>
        <fullName evidence="5">BHLH domain-containing protein</fullName>
    </recommendedName>
</protein>
<accession>A0AAP0IT93</accession>
<dbReference type="AlphaFoldDB" id="A0AAP0IT93"/>
<feature type="compositionally biased region" description="Polar residues" evidence="4">
    <location>
        <begin position="99"/>
        <end position="112"/>
    </location>
</feature>
<feature type="region of interest" description="Disordered" evidence="4">
    <location>
        <begin position="90"/>
        <end position="141"/>
    </location>
</feature>
<evidence type="ECO:0000256" key="1">
    <source>
        <dbReference type="ARBA" id="ARBA00023015"/>
    </source>
</evidence>
<dbReference type="InterPro" id="IPR011598">
    <property type="entry name" value="bHLH_dom"/>
</dbReference>
<name>A0AAP0IT93_9MAGN</name>
<proteinExistence type="predicted"/>
<dbReference type="GO" id="GO:0045893">
    <property type="term" value="P:positive regulation of DNA-templated transcription"/>
    <property type="evidence" value="ECO:0007669"/>
    <property type="project" value="TreeGrafter"/>
</dbReference>
<gene>
    <name evidence="6" type="ORF">Syun_018190</name>
</gene>
<dbReference type="GO" id="GO:0003677">
    <property type="term" value="F:DNA binding"/>
    <property type="evidence" value="ECO:0007669"/>
    <property type="project" value="UniProtKB-KW"/>
</dbReference>
<organism evidence="6 7">
    <name type="scientific">Stephania yunnanensis</name>
    <dbReference type="NCBI Taxonomy" id="152371"/>
    <lineage>
        <taxon>Eukaryota</taxon>
        <taxon>Viridiplantae</taxon>
        <taxon>Streptophyta</taxon>
        <taxon>Embryophyta</taxon>
        <taxon>Tracheophyta</taxon>
        <taxon>Spermatophyta</taxon>
        <taxon>Magnoliopsida</taxon>
        <taxon>Ranunculales</taxon>
        <taxon>Menispermaceae</taxon>
        <taxon>Menispermoideae</taxon>
        <taxon>Cissampelideae</taxon>
        <taxon>Stephania</taxon>
    </lineage>
</organism>
<evidence type="ECO:0000256" key="3">
    <source>
        <dbReference type="ARBA" id="ARBA00023163"/>
    </source>
</evidence>
<dbReference type="PROSITE" id="PS50888">
    <property type="entry name" value="BHLH"/>
    <property type="match status" value="1"/>
</dbReference>
<dbReference type="PANTHER" id="PTHR46684">
    <property type="entry name" value="TRANSCRIPTION FACTOR FAMA"/>
    <property type="match status" value="1"/>
</dbReference>
<dbReference type="GO" id="GO:0003700">
    <property type="term" value="F:DNA-binding transcription factor activity"/>
    <property type="evidence" value="ECO:0007669"/>
    <property type="project" value="InterPro"/>
</dbReference>
<dbReference type="Pfam" id="PF00010">
    <property type="entry name" value="HLH"/>
    <property type="match status" value="1"/>
</dbReference>
<evidence type="ECO:0000259" key="5">
    <source>
        <dbReference type="PROSITE" id="PS50888"/>
    </source>
</evidence>
<evidence type="ECO:0000313" key="6">
    <source>
        <dbReference type="EMBL" id="KAK9120573.1"/>
    </source>
</evidence>
<dbReference type="GO" id="GO:0010052">
    <property type="term" value="P:guard cell differentiation"/>
    <property type="evidence" value="ECO:0007669"/>
    <property type="project" value="InterPro"/>
</dbReference>
<dbReference type="InterPro" id="IPR036638">
    <property type="entry name" value="HLH_DNA-bd_sf"/>
</dbReference>
<dbReference type="Proteomes" id="UP001420932">
    <property type="component" value="Unassembled WGS sequence"/>
</dbReference>
<reference evidence="6 7" key="1">
    <citation type="submission" date="2024-01" db="EMBL/GenBank/DDBJ databases">
        <title>Genome assemblies of Stephania.</title>
        <authorList>
            <person name="Yang L."/>
        </authorList>
    </citation>
    <scope>NUCLEOTIDE SEQUENCE [LARGE SCALE GENOMIC DNA]</scope>
    <source>
        <strain evidence="6">YNDBR</strain>
        <tissue evidence="6">Leaf</tissue>
    </source>
</reference>
<comment type="caution">
    <text evidence="6">The sequence shown here is derived from an EMBL/GenBank/DDBJ whole genome shotgun (WGS) entry which is preliminary data.</text>
</comment>
<keyword evidence="1" id="KW-0805">Transcription regulation</keyword>
<dbReference type="SUPFAM" id="SSF47459">
    <property type="entry name" value="HLH, helix-loop-helix DNA-binding domain"/>
    <property type="match status" value="1"/>
</dbReference>
<keyword evidence="7" id="KW-1185">Reference proteome</keyword>
<dbReference type="Gene3D" id="4.10.280.10">
    <property type="entry name" value="Helix-loop-helix DNA-binding domain"/>
    <property type="match status" value="1"/>
</dbReference>
<dbReference type="GO" id="GO:0046983">
    <property type="term" value="F:protein dimerization activity"/>
    <property type="evidence" value="ECO:0007669"/>
    <property type="project" value="InterPro"/>
</dbReference>
<dbReference type="InterPro" id="IPR044283">
    <property type="entry name" value="FAMA/SPEECHLESS/MUTE-like"/>
</dbReference>
<evidence type="ECO:0000256" key="4">
    <source>
        <dbReference type="SAM" id="MobiDB-lite"/>
    </source>
</evidence>
<dbReference type="PANTHER" id="PTHR46684:SF16">
    <property type="entry name" value="TRANSCRIPTION FACTOR BHLH67-LIKE ISOFORM X2"/>
    <property type="match status" value="1"/>
</dbReference>
<evidence type="ECO:0000256" key="2">
    <source>
        <dbReference type="ARBA" id="ARBA00023125"/>
    </source>
</evidence>
<feature type="compositionally biased region" description="Basic residues" evidence="4">
    <location>
        <begin position="118"/>
        <end position="127"/>
    </location>
</feature>
<dbReference type="CDD" id="cd11448">
    <property type="entry name" value="bHLH_AtFAMA_like"/>
    <property type="match status" value="1"/>
</dbReference>
<dbReference type="SMART" id="SM00353">
    <property type="entry name" value="HLH"/>
    <property type="match status" value="1"/>
</dbReference>
<dbReference type="GO" id="GO:0005634">
    <property type="term" value="C:nucleus"/>
    <property type="evidence" value="ECO:0007669"/>
    <property type="project" value="TreeGrafter"/>
</dbReference>
<feature type="domain" description="BHLH" evidence="5">
    <location>
        <begin position="139"/>
        <end position="190"/>
    </location>
</feature>
<feature type="region of interest" description="Disordered" evidence="4">
    <location>
        <begin position="15"/>
        <end position="39"/>
    </location>
</feature>
<dbReference type="EMBL" id="JBBNAF010000008">
    <property type="protein sequence ID" value="KAK9120573.1"/>
    <property type="molecule type" value="Genomic_DNA"/>
</dbReference>
<feature type="compositionally biased region" description="Basic and acidic residues" evidence="4">
    <location>
        <begin position="132"/>
        <end position="141"/>
    </location>
</feature>
<evidence type="ECO:0000313" key="7">
    <source>
        <dbReference type="Proteomes" id="UP001420932"/>
    </source>
</evidence>